<dbReference type="Pfam" id="PF08669">
    <property type="entry name" value="GCV_T_C"/>
    <property type="match status" value="1"/>
</dbReference>
<dbReference type="Gene3D" id="3.10.20.440">
    <property type="entry name" value="2Fe-2S iron-sulphur cluster binding domain, sarcosine oxidase, alpha subunit, N-terminal domain"/>
    <property type="match status" value="1"/>
</dbReference>
<protein>
    <submittedName>
        <fullName evidence="6">2Fe-2S iron-sulfur cluster-binding protein</fullName>
    </submittedName>
</protein>
<name>A0ABU4PL45_9SPHN</name>
<evidence type="ECO:0000313" key="7">
    <source>
        <dbReference type="Proteomes" id="UP001279660"/>
    </source>
</evidence>
<dbReference type="PANTHER" id="PTHR43757:SF2">
    <property type="entry name" value="AMINOMETHYLTRANSFERASE, MITOCHONDRIAL"/>
    <property type="match status" value="1"/>
</dbReference>
<evidence type="ECO:0000259" key="5">
    <source>
        <dbReference type="Pfam" id="PF17806"/>
    </source>
</evidence>
<evidence type="ECO:0000259" key="4">
    <source>
        <dbReference type="Pfam" id="PF08669"/>
    </source>
</evidence>
<dbReference type="InterPro" id="IPR041854">
    <property type="entry name" value="BFD-like_2Fe2S-bd_dom_sf"/>
</dbReference>
<keyword evidence="2" id="KW-0560">Oxidoreductase</keyword>
<dbReference type="Pfam" id="PF13510">
    <property type="entry name" value="Fer2_4"/>
    <property type="match status" value="1"/>
</dbReference>
<dbReference type="Gene3D" id="3.30.1360.120">
    <property type="entry name" value="Probable tRNA modification gtpase trme, domain 1"/>
    <property type="match status" value="1"/>
</dbReference>
<reference evidence="6 7" key="1">
    <citation type="submission" date="2023-11" db="EMBL/GenBank/DDBJ databases">
        <title>MicrobeMod: A computational toolkit for identifying prokaryotic methylation and restriction-modification with nanopore sequencing.</title>
        <authorList>
            <person name="Crits-Christoph A."/>
            <person name="Kang S.C."/>
            <person name="Lee H."/>
            <person name="Ostrov N."/>
        </authorList>
    </citation>
    <scope>NUCLEOTIDE SEQUENCE [LARGE SCALE GENOMIC DNA]</scope>
    <source>
        <strain evidence="6 7">ATCC 14820</strain>
    </source>
</reference>
<dbReference type="InterPro" id="IPR027266">
    <property type="entry name" value="TrmE/GcvT-like"/>
</dbReference>
<dbReference type="InterPro" id="IPR036188">
    <property type="entry name" value="FAD/NAD-bd_sf"/>
</dbReference>
<dbReference type="InterPro" id="IPR042204">
    <property type="entry name" value="2Fe-2S-bd_N"/>
</dbReference>
<feature type="domain" description="Aminomethyltransferase C-terminal" evidence="4">
    <location>
        <begin position="820"/>
        <end position="899"/>
    </location>
</feature>
<accession>A0ABU4PL45</accession>
<dbReference type="SUPFAM" id="SSF103025">
    <property type="entry name" value="Folate-binding domain"/>
    <property type="match status" value="1"/>
</dbReference>
<dbReference type="RefSeq" id="WP_010404367.1">
    <property type="nucleotide sequence ID" value="NZ_JAWXXV010000001.1"/>
</dbReference>
<evidence type="ECO:0000256" key="1">
    <source>
        <dbReference type="ARBA" id="ARBA00008609"/>
    </source>
</evidence>
<organism evidence="6 7">
    <name type="scientific">Sphingomonas echinoides</name>
    <dbReference type="NCBI Taxonomy" id="59803"/>
    <lineage>
        <taxon>Bacteria</taxon>
        <taxon>Pseudomonadati</taxon>
        <taxon>Pseudomonadota</taxon>
        <taxon>Alphaproteobacteria</taxon>
        <taxon>Sphingomonadales</taxon>
        <taxon>Sphingomonadaceae</taxon>
        <taxon>Sphingomonas</taxon>
    </lineage>
</organism>
<feature type="domain" description="GCVT N-terminal" evidence="3">
    <location>
        <begin position="534"/>
        <end position="797"/>
    </location>
</feature>
<dbReference type="InterPro" id="IPR028896">
    <property type="entry name" value="GcvT/YgfZ/DmdA"/>
</dbReference>
<evidence type="ECO:0000313" key="6">
    <source>
        <dbReference type="EMBL" id="MDX5983828.1"/>
    </source>
</evidence>
<dbReference type="InterPro" id="IPR041117">
    <property type="entry name" value="SoxA_A3"/>
</dbReference>
<dbReference type="SUPFAM" id="SSF101790">
    <property type="entry name" value="Aminomethyltransferase beta-barrel domain"/>
    <property type="match status" value="1"/>
</dbReference>
<dbReference type="EMBL" id="JAWXXV010000001">
    <property type="protein sequence ID" value="MDX5983828.1"/>
    <property type="molecule type" value="Genomic_DNA"/>
</dbReference>
<dbReference type="Pfam" id="PF17806">
    <property type="entry name" value="SO_alpha_A3"/>
    <property type="match status" value="1"/>
</dbReference>
<dbReference type="Pfam" id="PF12831">
    <property type="entry name" value="FAD_oxidored"/>
    <property type="match status" value="1"/>
</dbReference>
<dbReference type="InterPro" id="IPR029043">
    <property type="entry name" value="GcvT/YgfZ_C"/>
</dbReference>
<evidence type="ECO:0000259" key="3">
    <source>
        <dbReference type="Pfam" id="PF01571"/>
    </source>
</evidence>
<gene>
    <name evidence="6" type="ORF">SIL82_06105</name>
</gene>
<proteinExistence type="inferred from homology"/>
<dbReference type="Gene3D" id="1.10.10.1100">
    <property type="entry name" value="BFD-like [2Fe-2S]-binding domain"/>
    <property type="match status" value="1"/>
</dbReference>
<comment type="similarity">
    <text evidence="1">Belongs to the GcvT family.</text>
</comment>
<dbReference type="Proteomes" id="UP001279660">
    <property type="component" value="Unassembled WGS sequence"/>
</dbReference>
<evidence type="ECO:0000256" key="2">
    <source>
        <dbReference type="ARBA" id="ARBA00023002"/>
    </source>
</evidence>
<dbReference type="InterPro" id="IPR006222">
    <property type="entry name" value="GCVT_N"/>
</dbReference>
<dbReference type="PRINTS" id="PR00368">
    <property type="entry name" value="FADPNR"/>
</dbReference>
<dbReference type="Gene3D" id="3.50.50.60">
    <property type="entry name" value="FAD/NAD(P)-binding domain"/>
    <property type="match status" value="3"/>
</dbReference>
<dbReference type="Pfam" id="PF01571">
    <property type="entry name" value="GCV_T"/>
    <property type="match status" value="1"/>
</dbReference>
<dbReference type="PRINTS" id="PR00411">
    <property type="entry name" value="PNDRDTASEI"/>
</dbReference>
<comment type="caution">
    <text evidence="6">The sequence shown here is derived from an EMBL/GenBank/DDBJ whole genome shotgun (WGS) entry which is preliminary data.</text>
</comment>
<keyword evidence="7" id="KW-1185">Reference proteome</keyword>
<sequence>MSGPSRLPSGPEATLRFTFDGVPLRARVGDTLAAALLANGIGLVARSFKYHRPRGILSAGIEEPNALVTVGEGGRREPNTRATDVYVYDGLVAHSQNRWPSLAFDLGAVNGLAARFLTAGFYYKTFFGPPPRWLLYERFIRRAAGLGKAPTKPDPDPYEHRSAFCDVLVVGGGPAGVAAARAAVQAGERVLLVEQDREVSEEIGGARVLTRTTASGVWDHGFVTLVQRLVEPGQPPAPGQPAQRLWHVRARRVVLATGAIERPLTFAGNDRPGVMLSQAVCRYIERFKVLPGQRVVIATNNDAAYATADAIAAAGGSVVAILDSRAEKSPVASAAAHPVHTNAFPISTSGKRHHLHSVEADIGGERTRFEADLLAISGGFTPVVHLHSQAGGALDWDEAIQAFVPGASRQAVSSVGAAAGDLPPVGIAVADLPDPKTSFIDFQNDVTAADIDLAWAEGYRSVEHLKRYTTLGMATDQGKTSNMAALARLASVAGVTIPQAGLTTFRAPFTPVTLGALAGAAGGGHAAPSRRLALYDRHQRLAPIWQPLGLWHRPRAYPIAGETLHQAALREARAVRTAAGIVDVSTLAKFAVVGPDAAALLESVCATGIAKLAVGRGRYTFLLREDGMVMDDGTVWRLEENRYLLTSSTGGADRMEAHLSYAHRVLAPHLRVSVVAQQEHFAGIALAGPLAKAILAELTGIAPPAHMGLAQAEIAGVAVLILAASYSGERAFELYAVASDAGAVWDAVEAATRARGGAPYGLEALEFLRIEKGHIVIGAEADGRTTPHDLQLERMLRKSGGFIGTAGLTRPALSAPDRSQLVGLTSETPIPEGAMLVTATGEPVLGHVTSATGRVLGEGAVALGLLAGGRLRIGERLLATSPTRNQSAHVTVTAPLFYDPEGTRYRD</sequence>
<dbReference type="PANTHER" id="PTHR43757">
    <property type="entry name" value="AMINOMETHYLTRANSFERASE"/>
    <property type="match status" value="1"/>
</dbReference>
<feature type="domain" description="SoxA A3" evidence="5">
    <location>
        <begin position="437"/>
        <end position="519"/>
    </location>
</feature>
<dbReference type="SUPFAM" id="SSF51905">
    <property type="entry name" value="FAD/NAD(P)-binding domain"/>
    <property type="match status" value="1"/>
</dbReference>
<dbReference type="InterPro" id="IPR013977">
    <property type="entry name" value="GcvT_C"/>
</dbReference>